<evidence type="ECO:0000256" key="7">
    <source>
        <dbReference type="ARBA" id="ARBA00023242"/>
    </source>
</evidence>
<proteinExistence type="inferred from homology"/>
<dbReference type="GO" id="GO:0017116">
    <property type="term" value="F:single-stranded DNA helicase activity"/>
    <property type="evidence" value="ECO:0007669"/>
    <property type="project" value="TreeGrafter"/>
</dbReference>
<dbReference type="Gene3D" id="2.40.50.140">
    <property type="entry name" value="Nucleic acid-binding proteins"/>
    <property type="match status" value="1"/>
</dbReference>
<gene>
    <name evidence="12" type="ORF">MICPUN_83307</name>
</gene>
<dbReference type="RefSeq" id="XP_002503971.1">
    <property type="nucleotide sequence ID" value="XM_002503925.1"/>
</dbReference>
<dbReference type="Pfam" id="PF25051">
    <property type="entry name" value="WHD_MCM8"/>
    <property type="match status" value="1"/>
</dbReference>
<dbReference type="InterPro" id="IPR018525">
    <property type="entry name" value="MCM_CS"/>
</dbReference>
<dbReference type="InterPro" id="IPR056875">
    <property type="entry name" value="MCM8/REC_WHD"/>
</dbReference>
<dbReference type="OrthoDB" id="422555at2759"/>
<feature type="domain" description="MCM C-terminal AAA(+) ATPase" evidence="11">
    <location>
        <begin position="387"/>
        <end position="595"/>
    </location>
</feature>
<dbReference type="PROSITE" id="PS50051">
    <property type="entry name" value="MCM_2"/>
    <property type="match status" value="1"/>
</dbReference>
<dbReference type="GO" id="GO:0005524">
    <property type="term" value="F:ATP binding"/>
    <property type="evidence" value="ECO:0007669"/>
    <property type="project" value="UniProtKB-KW"/>
</dbReference>
<dbReference type="EC" id="3.6.4.12" evidence="3"/>
<dbReference type="PROSITE" id="PS00847">
    <property type="entry name" value="MCM_1"/>
    <property type="match status" value="1"/>
</dbReference>
<dbReference type="EMBL" id="CP001328">
    <property type="protein sequence ID" value="ACO65229.1"/>
    <property type="molecule type" value="Genomic_DNA"/>
</dbReference>
<evidence type="ECO:0000313" key="12">
    <source>
        <dbReference type="EMBL" id="ACO65229.1"/>
    </source>
</evidence>
<dbReference type="CDD" id="cd22247">
    <property type="entry name" value="MCM8_WHD"/>
    <property type="match status" value="1"/>
</dbReference>
<keyword evidence="7" id="KW-0539">Nucleus</keyword>
<dbReference type="Pfam" id="PF17855">
    <property type="entry name" value="MCM_lid"/>
    <property type="match status" value="1"/>
</dbReference>
<dbReference type="InterPro" id="IPR033762">
    <property type="entry name" value="MCM_OB"/>
</dbReference>
<dbReference type="SMART" id="SM00350">
    <property type="entry name" value="MCM"/>
    <property type="match status" value="1"/>
</dbReference>
<evidence type="ECO:0000256" key="2">
    <source>
        <dbReference type="ARBA" id="ARBA00008010"/>
    </source>
</evidence>
<dbReference type="Gene3D" id="3.40.50.300">
    <property type="entry name" value="P-loop containing nucleotide triphosphate hydrolases"/>
    <property type="match status" value="1"/>
</dbReference>
<dbReference type="InterPro" id="IPR027417">
    <property type="entry name" value="P-loop_NTPase"/>
</dbReference>
<dbReference type="GO" id="GO:0003697">
    <property type="term" value="F:single-stranded DNA binding"/>
    <property type="evidence" value="ECO:0007669"/>
    <property type="project" value="TreeGrafter"/>
</dbReference>
<dbReference type="PRINTS" id="PR01657">
    <property type="entry name" value="MCMFAMILY"/>
</dbReference>
<protein>
    <recommendedName>
        <fullName evidence="3">DNA helicase</fullName>
        <ecNumber evidence="3">3.6.4.12</ecNumber>
    </recommendedName>
</protein>
<sequence>MDGRGRGGRGGRGRGRAGGRGRGAGDDQEPEAIPPSWPVYFPRLRFAEDDRRAELVAVLARFFSSEIGFELIKGVRTHHLRDVLVALDFTQLKARADIPDLFAALELAPPEAMLCLRAAIHEVVFNSPVGRRELPHMQIPAPAVKLCRPPVVDVHLVNHPEARVTFRDLRSTLAGKIVTLRGQAVRVSPASYLAKTLQFTCDRCDTPQTFYFTNGLYDEPESCAAPGCRSKKFTPDRDSVKCADWQRIKLQELIEDVMEDDDYDGRGQARFADIEAEGTLVNKCAPGDEITVVGIVEMRNVEQKGSALERERAASQFELVVNALSVTRQRAGDDVNRQPLSKEAEEAFRRGLPNLAAEDAHFGREPAMSPADLEFIVRFTEECDGEQFKQLVHSLCPVIYGQELVKAGIVLALFGGVSKKFEDDGWIPTRGSINCLVVGDPGMGKSQMLTAASKVANKGMYCCGGSGVSVAGLTAAVIKDPTTGQFTYEAGALVRSHGGVCCVDEFDKMQSEHDAFLETMEQQEVSIAKAGIVCTLPARASIIAAANPNGGQYNRSLNITDNLNMSPALLSRFDLIFILVDDADATLDEHRARHVLAPHGVGGVAQLKQAQQQLLAHLMRKYITYARAYCFPMLSEEAGKILQDYYVEIRARCAAGADSVPITPRQMEALIRLAEARAKVELRETVTAEDAHDAVEIMKEGMRDVLKPGGTLRGKGGKLKKSGKAKMFIDAMKRKAQDKDSAYFTTGELYALVDDLQLQIPDVDAFIDNLNMAGEILKSGRLWKVA</sequence>
<reference evidence="12 13" key="1">
    <citation type="journal article" date="2009" name="Science">
        <title>Green evolution and dynamic adaptations revealed by genomes of the marine picoeukaryotes Micromonas.</title>
        <authorList>
            <person name="Worden A.Z."/>
            <person name="Lee J.H."/>
            <person name="Mock T."/>
            <person name="Rouze P."/>
            <person name="Simmons M.P."/>
            <person name="Aerts A.L."/>
            <person name="Allen A.E."/>
            <person name="Cuvelier M.L."/>
            <person name="Derelle E."/>
            <person name="Everett M.V."/>
            <person name="Foulon E."/>
            <person name="Grimwood J."/>
            <person name="Gundlach H."/>
            <person name="Henrissat B."/>
            <person name="Napoli C."/>
            <person name="McDonald S.M."/>
            <person name="Parker M.S."/>
            <person name="Rombauts S."/>
            <person name="Salamov A."/>
            <person name="Von Dassow P."/>
            <person name="Badger J.H."/>
            <person name="Coutinho P.M."/>
            <person name="Demir E."/>
            <person name="Dubchak I."/>
            <person name="Gentemann C."/>
            <person name="Eikrem W."/>
            <person name="Gready J.E."/>
            <person name="John U."/>
            <person name="Lanier W."/>
            <person name="Lindquist E.A."/>
            <person name="Lucas S."/>
            <person name="Mayer K.F."/>
            <person name="Moreau H."/>
            <person name="Not F."/>
            <person name="Otillar R."/>
            <person name="Panaud O."/>
            <person name="Pangilinan J."/>
            <person name="Paulsen I."/>
            <person name="Piegu B."/>
            <person name="Poliakov A."/>
            <person name="Robbens S."/>
            <person name="Schmutz J."/>
            <person name="Toulza E."/>
            <person name="Wyss T."/>
            <person name="Zelensky A."/>
            <person name="Zhou K."/>
            <person name="Armbrust E.V."/>
            <person name="Bhattacharya D."/>
            <person name="Goodenough U.W."/>
            <person name="Van de Peer Y."/>
            <person name="Grigoriev I.V."/>
        </authorList>
    </citation>
    <scope>NUCLEOTIDE SEQUENCE [LARGE SCALE GENOMIC DNA]</scope>
    <source>
        <strain evidence="13">RCC299 / NOUM17</strain>
    </source>
</reference>
<comment type="similarity">
    <text evidence="2 9">Belongs to the MCM family.</text>
</comment>
<evidence type="ECO:0000256" key="6">
    <source>
        <dbReference type="ARBA" id="ARBA00023125"/>
    </source>
</evidence>
<dbReference type="STRING" id="296587.C1EAM4"/>
<dbReference type="FunCoup" id="C1EAM4">
    <property type="interactions" value="1252"/>
</dbReference>
<evidence type="ECO:0000256" key="5">
    <source>
        <dbReference type="ARBA" id="ARBA00022840"/>
    </source>
</evidence>
<dbReference type="SUPFAM" id="SSF50249">
    <property type="entry name" value="Nucleic acid-binding proteins"/>
    <property type="match status" value="1"/>
</dbReference>
<dbReference type="GO" id="GO:0042555">
    <property type="term" value="C:MCM complex"/>
    <property type="evidence" value="ECO:0007669"/>
    <property type="project" value="TreeGrafter"/>
</dbReference>
<name>C1EAM4_MICCC</name>
<dbReference type="InterPro" id="IPR041562">
    <property type="entry name" value="MCM_lid"/>
</dbReference>
<dbReference type="InParanoid" id="C1EAM4"/>
<evidence type="ECO:0000256" key="3">
    <source>
        <dbReference type="ARBA" id="ARBA00012551"/>
    </source>
</evidence>
<evidence type="ECO:0000256" key="8">
    <source>
        <dbReference type="ARBA" id="ARBA00047995"/>
    </source>
</evidence>
<keyword evidence="13" id="KW-1185">Reference proteome</keyword>
<dbReference type="KEGG" id="mis:MICPUN_83307"/>
<dbReference type="GO" id="GO:0006310">
    <property type="term" value="P:DNA recombination"/>
    <property type="evidence" value="ECO:0007669"/>
    <property type="project" value="UniProtKB-ARBA"/>
</dbReference>
<dbReference type="InterPro" id="IPR001208">
    <property type="entry name" value="MCM_dom"/>
</dbReference>
<dbReference type="SUPFAM" id="SSF52540">
    <property type="entry name" value="P-loop containing nucleoside triphosphate hydrolases"/>
    <property type="match status" value="1"/>
</dbReference>
<evidence type="ECO:0000256" key="10">
    <source>
        <dbReference type="SAM" id="MobiDB-lite"/>
    </source>
</evidence>
<dbReference type="FunFam" id="3.40.50.300:FF:002469">
    <property type="entry name" value="Cell division control protein 21"/>
    <property type="match status" value="1"/>
</dbReference>
<comment type="catalytic activity">
    <reaction evidence="8">
        <text>ATP + H2O = ADP + phosphate + H(+)</text>
        <dbReference type="Rhea" id="RHEA:13065"/>
        <dbReference type="ChEBI" id="CHEBI:15377"/>
        <dbReference type="ChEBI" id="CHEBI:15378"/>
        <dbReference type="ChEBI" id="CHEBI:30616"/>
        <dbReference type="ChEBI" id="CHEBI:43474"/>
        <dbReference type="ChEBI" id="CHEBI:456216"/>
        <dbReference type="EC" id="3.6.4.12"/>
    </reaction>
</comment>
<dbReference type="GeneID" id="8244919"/>
<evidence type="ECO:0000256" key="9">
    <source>
        <dbReference type="RuleBase" id="RU004070"/>
    </source>
</evidence>
<feature type="compositionally biased region" description="Basic residues" evidence="10">
    <location>
        <begin position="1"/>
        <end position="19"/>
    </location>
</feature>
<dbReference type="InterPro" id="IPR012340">
    <property type="entry name" value="NA-bd_OB-fold"/>
</dbReference>
<dbReference type="Proteomes" id="UP000002009">
    <property type="component" value="Chromosome 7"/>
</dbReference>
<evidence type="ECO:0000256" key="1">
    <source>
        <dbReference type="ARBA" id="ARBA00004123"/>
    </source>
</evidence>
<dbReference type="GO" id="GO:0006260">
    <property type="term" value="P:DNA replication"/>
    <property type="evidence" value="ECO:0007669"/>
    <property type="project" value="InterPro"/>
</dbReference>
<dbReference type="Gene3D" id="2.20.28.10">
    <property type="match status" value="1"/>
</dbReference>
<dbReference type="AlphaFoldDB" id="C1EAM4"/>
<dbReference type="eggNOG" id="KOG0480">
    <property type="taxonomic scope" value="Eukaryota"/>
</dbReference>
<comment type="subcellular location">
    <subcellularLocation>
        <location evidence="1">Nucleus</location>
    </subcellularLocation>
</comment>
<keyword evidence="4 9" id="KW-0547">Nucleotide-binding</keyword>
<dbReference type="Pfam" id="PF00493">
    <property type="entry name" value="MCM"/>
    <property type="match status" value="1"/>
</dbReference>
<dbReference type="GO" id="GO:0005634">
    <property type="term" value="C:nucleus"/>
    <property type="evidence" value="ECO:0007669"/>
    <property type="project" value="UniProtKB-SubCell"/>
</dbReference>
<evidence type="ECO:0000256" key="4">
    <source>
        <dbReference type="ARBA" id="ARBA00022741"/>
    </source>
</evidence>
<evidence type="ECO:0000313" key="13">
    <source>
        <dbReference type="Proteomes" id="UP000002009"/>
    </source>
</evidence>
<dbReference type="PANTHER" id="PTHR11630:SF47">
    <property type="entry name" value="DNA HELICASE MCM8"/>
    <property type="match status" value="1"/>
</dbReference>
<dbReference type="PANTHER" id="PTHR11630">
    <property type="entry name" value="DNA REPLICATION LICENSING FACTOR MCM FAMILY MEMBER"/>
    <property type="match status" value="1"/>
</dbReference>
<keyword evidence="5 9" id="KW-0067">ATP-binding</keyword>
<dbReference type="OMA" id="THTVDWQ"/>
<dbReference type="Pfam" id="PF17207">
    <property type="entry name" value="MCM_OB"/>
    <property type="match status" value="1"/>
</dbReference>
<keyword evidence="6 9" id="KW-0238">DNA-binding</keyword>
<feature type="region of interest" description="Disordered" evidence="10">
    <location>
        <begin position="1"/>
        <end position="34"/>
    </location>
</feature>
<accession>C1EAM4</accession>
<evidence type="ECO:0000259" key="11">
    <source>
        <dbReference type="PROSITE" id="PS50051"/>
    </source>
</evidence>
<organism evidence="12 13">
    <name type="scientific">Micromonas commoda (strain RCC299 / NOUM17 / CCMP2709)</name>
    <name type="common">Picoplanktonic green alga</name>
    <dbReference type="NCBI Taxonomy" id="296587"/>
    <lineage>
        <taxon>Eukaryota</taxon>
        <taxon>Viridiplantae</taxon>
        <taxon>Chlorophyta</taxon>
        <taxon>Mamiellophyceae</taxon>
        <taxon>Mamiellales</taxon>
        <taxon>Mamiellaceae</taxon>
        <taxon>Micromonas</taxon>
    </lineage>
</organism>
<dbReference type="InterPro" id="IPR031327">
    <property type="entry name" value="MCM"/>
</dbReference>